<evidence type="ECO:0000256" key="1">
    <source>
        <dbReference type="SAM" id="MobiDB-lite"/>
    </source>
</evidence>
<feature type="non-terminal residue" evidence="2">
    <location>
        <position position="192"/>
    </location>
</feature>
<sequence>MSAEEREEVKGDLQPGGAPGDPVMEVDPGASGILPEDVSCRKRFRASERSEENSAAGRSNEGMNFRPLHKDISAVKTERSNEWMNFKPLYKDISAIQTGLKNLRLLIAAASAQTSGVDQDEEEQLNVLVPELRSEKYLEIDSSKETSEPDQVDIEQPSRMLISGNISDTTEPLETFQTSLQINLEISEEHKM</sequence>
<feature type="region of interest" description="Disordered" evidence="1">
    <location>
        <begin position="1"/>
        <end position="65"/>
    </location>
</feature>
<dbReference type="EMBL" id="SRMA01025121">
    <property type="protein sequence ID" value="TRY99000.1"/>
    <property type="molecule type" value="Genomic_DNA"/>
</dbReference>
<protein>
    <submittedName>
        <fullName evidence="2">Uncharacterized protein</fullName>
    </submittedName>
</protein>
<dbReference type="Proteomes" id="UP000316079">
    <property type="component" value="Unassembled WGS sequence"/>
</dbReference>
<name>A0A553R9Y8_9TELE</name>
<keyword evidence="3" id="KW-1185">Reference proteome</keyword>
<comment type="caution">
    <text evidence="2">The sequence shown here is derived from an EMBL/GenBank/DDBJ whole genome shotgun (WGS) entry which is preliminary data.</text>
</comment>
<reference evidence="2 3" key="1">
    <citation type="journal article" date="2019" name="Sci. Data">
        <title>Hybrid genome assembly and annotation of Danionella translucida.</title>
        <authorList>
            <person name="Kadobianskyi M."/>
            <person name="Schulze L."/>
            <person name="Schuelke M."/>
            <person name="Judkewitz B."/>
        </authorList>
    </citation>
    <scope>NUCLEOTIDE SEQUENCE [LARGE SCALE GENOMIC DNA]</scope>
    <source>
        <strain evidence="2 3">Bolton</strain>
    </source>
</reference>
<organism evidence="2 3">
    <name type="scientific">Danionella cerebrum</name>
    <dbReference type="NCBI Taxonomy" id="2873325"/>
    <lineage>
        <taxon>Eukaryota</taxon>
        <taxon>Metazoa</taxon>
        <taxon>Chordata</taxon>
        <taxon>Craniata</taxon>
        <taxon>Vertebrata</taxon>
        <taxon>Euteleostomi</taxon>
        <taxon>Actinopterygii</taxon>
        <taxon>Neopterygii</taxon>
        <taxon>Teleostei</taxon>
        <taxon>Ostariophysi</taxon>
        <taxon>Cypriniformes</taxon>
        <taxon>Danionidae</taxon>
        <taxon>Danioninae</taxon>
        <taxon>Danionella</taxon>
    </lineage>
</organism>
<gene>
    <name evidence="2" type="ORF">DNTS_011972</name>
</gene>
<dbReference type="AlphaFoldDB" id="A0A553R9Y8"/>
<evidence type="ECO:0000313" key="2">
    <source>
        <dbReference type="EMBL" id="TRY99000.1"/>
    </source>
</evidence>
<accession>A0A553R9Y8</accession>
<evidence type="ECO:0000313" key="3">
    <source>
        <dbReference type="Proteomes" id="UP000316079"/>
    </source>
</evidence>
<proteinExistence type="predicted"/>